<dbReference type="CDD" id="cd12148">
    <property type="entry name" value="fungal_TF_MHR"/>
    <property type="match status" value="1"/>
</dbReference>
<evidence type="ECO:0000256" key="2">
    <source>
        <dbReference type="SAM" id="MobiDB-lite"/>
    </source>
</evidence>
<dbReference type="InterPro" id="IPR001138">
    <property type="entry name" value="Zn2Cys6_DnaBD"/>
</dbReference>
<dbReference type="Pfam" id="PF06985">
    <property type="entry name" value="HET"/>
    <property type="match status" value="1"/>
</dbReference>
<keyword evidence="5" id="KW-1185">Reference proteome</keyword>
<feature type="region of interest" description="Disordered" evidence="2">
    <location>
        <begin position="85"/>
        <end position="133"/>
    </location>
</feature>
<evidence type="ECO:0000313" key="5">
    <source>
        <dbReference type="Proteomes" id="UP000288429"/>
    </source>
</evidence>
<keyword evidence="1" id="KW-0539">Nucleus</keyword>
<evidence type="ECO:0000313" key="4">
    <source>
        <dbReference type="EMBL" id="RSM19464.1"/>
    </source>
</evidence>
<dbReference type="PROSITE" id="PS50048">
    <property type="entry name" value="ZN2_CY6_FUNGAL_2"/>
    <property type="match status" value="1"/>
</dbReference>
<organism evidence="4 5">
    <name type="scientific">Fusarium ambrosium</name>
    <dbReference type="NCBI Taxonomy" id="131363"/>
    <lineage>
        <taxon>Eukaryota</taxon>
        <taxon>Fungi</taxon>
        <taxon>Dikarya</taxon>
        <taxon>Ascomycota</taxon>
        <taxon>Pezizomycotina</taxon>
        <taxon>Sordariomycetes</taxon>
        <taxon>Hypocreomycetidae</taxon>
        <taxon>Hypocreales</taxon>
        <taxon>Nectriaceae</taxon>
        <taxon>Fusarium</taxon>
        <taxon>Fusarium solani species complex</taxon>
    </lineage>
</organism>
<dbReference type="InterPro" id="IPR010730">
    <property type="entry name" value="HET"/>
</dbReference>
<accession>A0A428UYT9</accession>
<proteinExistence type="predicted"/>
<dbReference type="Gene3D" id="4.10.240.10">
    <property type="entry name" value="Zn(2)-C6 fungal-type DNA-binding domain"/>
    <property type="match status" value="1"/>
</dbReference>
<protein>
    <recommendedName>
        <fullName evidence="3">Zn(2)-C6 fungal-type domain-containing protein</fullName>
    </recommendedName>
</protein>
<name>A0A428UYT9_9HYPO</name>
<reference evidence="4 5" key="1">
    <citation type="submission" date="2017-06" db="EMBL/GenBank/DDBJ databases">
        <title>Cmopartive genomic analysis of Ambrosia Fusariam Clade fungi.</title>
        <authorList>
            <person name="Stajich J.E."/>
            <person name="Carrillo J."/>
            <person name="Kijimoto T."/>
            <person name="Eskalen A."/>
            <person name="O'Donnell K."/>
            <person name="Kasson M."/>
        </authorList>
    </citation>
    <scope>NUCLEOTIDE SEQUENCE [LARGE SCALE GENOMIC DNA]</scope>
    <source>
        <strain evidence="4 5">NRRL 20438</strain>
    </source>
</reference>
<gene>
    <name evidence="4" type="ORF">CDV31_001624</name>
</gene>
<dbReference type="InterPro" id="IPR052895">
    <property type="entry name" value="HetReg/Transcr_Mod"/>
</dbReference>
<evidence type="ECO:0000256" key="1">
    <source>
        <dbReference type="ARBA" id="ARBA00023242"/>
    </source>
</evidence>
<dbReference type="CDD" id="cd00067">
    <property type="entry name" value="GAL4"/>
    <property type="match status" value="1"/>
</dbReference>
<dbReference type="EMBL" id="NIZV01000012">
    <property type="protein sequence ID" value="RSM19464.1"/>
    <property type="molecule type" value="Genomic_DNA"/>
</dbReference>
<dbReference type="AlphaFoldDB" id="A0A428UYT9"/>
<dbReference type="PANTHER" id="PTHR24148:SF73">
    <property type="entry name" value="HET DOMAIN PROTEIN (AFU_ORTHOLOGUE AFUA_8G01020)"/>
    <property type="match status" value="1"/>
</dbReference>
<dbReference type="InterPro" id="IPR036864">
    <property type="entry name" value="Zn2-C6_fun-type_DNA-bd_sf"/>
</dbReference>
<dbReference type="GO" id="GO:0000981">
    <property type="term" value="F:DNA-binding transcription factor activity, RNA polymerase II-specific"/>
    <property type="evidence" value="ECO:0007669"/>
    <property type="project" value="InterPro"/>
</dbReference>
<dbReference type="Proteomes" id="UP000288429">
    <property type="component" value="Unassembled WGS sequence"/>
</dbReference>
<feature type="domain" description="Zn(2)-C6 fungal-type" evidence="3">
    <location>
        <begin position="16"/>
        <end position="53"/>
    </location>
</feature>
<dbReference type="SMART" id="SM00066">
    <property type="entry name" value="GAL4"/>
    <property type="match status" value="1"/>
</dbReference>
<dbReference type="Pfam" id="PF26639">
    <property type="entry name" value="Het-6_barrel"/>
    <property type="match status" value="1"/>
</dbReference>
<dbReference type="PANTHER" id="PTHR24148">
    <property type="entry name" value="ANKYRIN REPEAT DOMAIN-CONTAINING PROTEIN 39 HOMOLOG-RELATED"/>
    <property type="match status" value="1"/>
</dbReference>
<dbReference type="GO" id="GO:0008270">
    <property type="term" value="F:zinc ion binding"/>
    <property type="evidence" value="ECO:0007669"/>
    <property type="project" value="InterPro"/>
</dbReference>
<evidence type="ECO:0000259" key="3">
    <source>
        <dbReference type="PROSITE" id="PS50048"/>
    </source>
</evidence>
<sequence length="1239" mass="140602">MSPSGESAVETRLNRTCEGCRRRKIKCIPDPSETDLLSKRCTRCTKLDLDCVFHAPATKRRRRRNETRIRELEQKLEEVQRSVAREQRAELWTPSTSEASTTPASANEQLLASSRIPATSPGRPVSREIPDQLPAKEDPVARGIIDESLAEELCVQFCTELLPRYPLILPPVPLSWRALQQHRPALFRAMLATASSCFKPSLWKSLFQDAERYVMEQAMIFGRKSLDLIQAALVLATWSHPPDRFQDLNFGQFVNIAATMVIDLRSSNDKRYQIPSSDRGAAQTGEYLEAARTFSACYLLCSSIAMAFRRPNTLRWGSWVRDRTNILDPRSIAHIGDRRLAAWIRLQRLAEESLTMVGLDEGSSINFSDARTRLILKGGFERVKEWRRNLPDDIMTETLEIHHYMILLNFCEPGLYDNHELQDFRPPYAIHTLPSTDVFTRDSPQFVDARIECLDIAHNLINMFLRLAGDGLRQVPVIVFTRMMYAVVVIIKLEVFNRPSSEVGYMSKGDHMSAIDMLRRILACLATAADGSRFRVPATFHAVLQRLLSRCGESFSRLHMGQDEIIEPLMNLQVDESRHERSITPPAISREPLAPDHQAFAIDPALQHMERSKSERISNPSRPSLTPAYSDWARRSWSNVSGSSYLGDKTYQYRPLKEQSIRLIRISPERKTMIKCEIIHVSLEDPPRYVAVSYAWGDPRDTRRIEIEGCPISVSASLHGAFQALRQRVESVLVWVDALSIDQQNRDERAEQVQLMSDIYSNAESMAIWLGPEEDDSSSAVDFLGQVATQAKYPDKVSRLLAAGARNGDLAAVVSLFERDYWRRLWVVQEVFNAREIYVYCGPTKLSWDAYQLASDAFSEHRGDMAFGNDQIAGRRAVTSPDQFSYAQVLIYQGPASLPDLRAYMGDGEGALLEILRACRRKLASDPRDKLFGLLGVLPDEIRNEFRADYNLPVKDVYTEVVDYLLKTTQCLDVICEAIHFPVHMSSANLPSFVPDWSHIPQTTSLACKFGFSAAGSSKARCAFLDERLNKLEISAIPLDTIKNKGISVGTLCNLGDYLMAFLHWRALLLDSYRDEDDESRQRAEEDLATTLSLGQIPSPYNWPSEWRTACYSIFANLIHERLPYLPLDRTLFDYLNVAVAVRPEARREYLQRHFGDRMMGRCFCITQEKRIGMGTGFMLPGDQVVVPLGCSTPILLRPEGTRGEYRFVGDVYISGYMSGRAAEQWKAGKRSLKKYVLH</sequence>
<feature type="compositionally biased region" description="Low complexity" evidence="2">
    <location>
        <begin position="93"/>
        <end position="106"/>
    </location>
</feature>
<dbReference type="SUPFAM" id="SSF57701">
    <property type="entry name" value="Zn2/Cys6 DNA-binding domain"/>
    <property type="match status" value="1"/>
</dbReference>
<comment type="caution">
    <text evidence="4">The sequence shown here is derived from an EMBL/GenBank/DDBJ whole genome shotgun (WGS) entry which is preliminary data.</text>
</comment>